<keyword evidence="1" id="KW-0614">Plasmid</keyword>
<evidence type="ECO:0000313" key="1">
    <source>
        <dbReference type="EMBL" id="AAS45053.1"/>
    </source>
</evidence>
<dbReference type="Proteomes" id="UP000002527">
    <property type="component" value="Plasmid pBc10987"/>
</dbReference>
<dbReference type="HOGENOM" id="CLU_3387861_0_0_9"/>
<sequence>MFIFLTILLLLPTVDKQSTMVIFILTAYLYTP</sequence>
<reference evidence="1 2" key="1">
    <citation type="journal article" date="2004" name="Nucleic Acids Res.">
        <title>The genome sequence of Bacillus cereus ATCC 10987 reveals metabolic adaptations and a large plasmid related to Bacillus anthracis pXO1.</title>
        <authorList>
            <person name="Rasko D.A."/>
            <person name="Ravel J."/>
            <person name="Okstad O.A."/>
            <person name="Helgason E."/>
            <person name="Cer R.Z."/>
            <person name="Jiang L."/>
            <person name="Shores K.A."/>
            <person name="Fouts D.E."/>
            <person name="Tourasse N.J."/>
            <person name="Angiuoli S.V."/>
            <person name="Kolonay J."/>
            <person name="Nelson W.C."/>
            <person name="Kolsto A.-B."/>
            <person name="Fraser C.M."/>
            <person name="Read T.D."/>
        </authorList>
    </citation>
    <scope>NUCLEOTIDE SEQUENCE [LARGE SCALE GENOMIC DNA]</scope>
    <source>
        <strain evidence="2">ATCC 10987 / NRS 248</strain>
        <plasmid evidence="2">Plasmid pBc10987</plasmid>
    </source>
</reference>
<proteinExistence type="predicted"/>
<protein>
    <submittedName>
        <fullName evidence="1">Uncharacterized protein</fullName>
    </submittedName>
</protein>
<geneLocation type="plasmid" evidence="1 2">
    <name>pBc10987</name>
</geneLocation>
<dbReference type="EMBL" id="AE017195">
    <property type="protein sequence ID" value="AAS45053.1"/>
    <property type="molecule type" value="Genomic_DNA"/>
</dbReference>
<gene>
    <name evidence="1" type="ordered locus">BCE_A0204</name>
</gene>
<evidence type="ECO:0000313" key="2">
    <source>
        <dbReference type="Proteomes" id="UP000002527"/>
    </source>
</evidence>
<dbReference type="AlphaFoldDB" id="Q74NP0"/>
<name>Q74NP0_BACC1</name>
<dbReference type="KEGG" id="bca:BCE_A0204"/>
<organism evidence="1 2">
    <name type="scientific">Bacillus cereus (strain ATCC 10987 / NRS 248)</name>
    <dbReference type="NCBI Taxonomy" id="222523"/>
    <lineage>
        <taxon>Bacteria</taxon>
        <taxon>Bacillati</taxon>
        <taxon>Bacillota</taxon>
        <taxon>Bacilli</taxon>
        <taxon>Bacillales</taxon>
        <taxon>Bacillaceae</taxon>
        <taxon>Bacillus</taxon>
        <taxon>Bacillus cereus group</taxon>
    </lineage>
</organism>
<accession>Q74NP0</accession>